<evidence type="ECO:0000259" key="3">
    <source>
        <dbReference type="Pfam" id="PF18962"/>
    </source>
</evidence>
<evidence type="ECO:0000256" key="1">
    <source>
        <dbReference type="ARBA" id="ARBA00022729"/>
    </source>
</evidence>
<dbReference type="EMBL" id="BBNY01000090">
    <property type="protein sequence ID" value="GAL90921.1"/>
    <property type="molecule type" value="Genomic_DNA"/>
</dbReference>
<organism evidence="4 5">
    <name type="scientific">Jejuia pallidilutea</name>
    <dbReference type="NCBI Taxonomy" id="504487"/>
    <lineage>
        <taxon>Bacteria</taxon>
        <taxon>Pseudomonadati</taxon>
        <taxon>Bacteroidota</taxon>
        <taxon>Flavobacteriia</taxon>
        <taxon>Flavobacteriales</taxon>
        <taxon>Flavobacteriaceae</taxon>
        <taxon>Jejuia</taxon>
    </lineage>
</organism>
<evidence type="ECO:0000256" key="2">
    <source>
        <dbReference type="SAM" id="SignalP"/>
    </source>
</evidence>
<keyword evidence="1 2" id="KW-0732">Signal</keyword>
<dbReference type="OrthoDB" id="9803927at2"/>
<feature type="domain" description="Secretion system C-terminal sorting" evidence="3">
    <location>
        <begin position="268"/>
        <end position="331"/>
    </location>
</feature>
<sequence>MKKLLLILCTFYLTNLTAQTTLAPGDIMFIGLNADSAGNPLADEFNVLFLEPVTLNTEIYFTDMGYTGNSAPYFQQNVNNGCSSSPITASGAVSDGMVKWTATSDVAAGTQLVIRVRITGVIGATCNIGSVSVVVNPQNENYAMSLSGGGEAVHAFQGAINSNNQVTSATMLASILYDDASDAWDANVTTCQFSSSDTEDPATGFEVEYVNHFDNGYYSGDLTLSKTALQTAILDMTNWTRSNTTTYEFPISGTLGNSTFSNDSEVIMYPNPSNNYVFFTKNIEKITVYDSLGRAVIETHQNKCNIKSLKPGIYLVKIKTLEDNNTIVKRLIKE</sequence>
<dbReference type="Pfam" id="PF18962">
    <property type="entry name" value="Por_Secre_tail"/>
    <property type="match status" value="1"/>
</dbReference>
<dbReference type="NCBIfam" id="TIGR04183">
    <property type="entry name" value="Por_Secre_tail"/>
    <property type="match status" value="1"/>
</dbReference>
<gene>
    <name evidence="4" type="ORF">JCM19538_979</name>
</gene>
<feature type="signal peptide" evidence="2">
    <location>
        <begin position="1"/>
        <end position="18"/>
    </location>
</feature>
<dbReference type="Proteomes" id="UP000030184">
    <property type="component" value="Unassembled WGS sequence"/>
</dbReference>
<comment type="caution">
    <text evidence="4">The sequence shown here is derived from an EMBL/GenBank/DDBJ whole genome shotgun (WGS) entry which is preliminary data.</text>
</comment>
<evidence type="ECO:0000313" key="4">
    <source>
        <dbReference type="EMBL" id="GAL90921.1"/>
    </source>
</evidence>
<protein>
    <submittedName>
        <fullName evidence="4">Fibronectin type III domain protein</fullName>
    </submittedName>
</protein>
<accession>A0A098LVG6</accession>
<dbReference type="InterPro" id="IPR026444">
    <property type="entry name" value="Secre_tail"/>
</dbReference>
<reference evidence="5" key="1">
    <citation type="journal article" date="2014" name="Genome Announc.">
        <title>Draft Genome Sequence of Marine Flavobacterium Jejuia pallidilutea Strain 11shimoA1 and Pigmentation Mutants.</title>
        <authorList>
            <person name="Takatani N."/>
            <person name="Nakanishi M."/>
            <person name="Meirelles P."/>
            <person name="Mino S."/>
            <person name="Suda W."/>
            <person name="Oshima K."/>
            <person name="Hattori M."/>
            <person name="Ohkuma M."/>
            <person name="Hosokawa M."/>
            <person name="Miyashita K."/>
            <person name="Thompson F.L."/>
            <person name="Niwa A."/>
            <person name="Sawabe T."/>
            <person name="Sawabe T."/>
        </authorList>
    </citation>
    <scope>NUCLEOTIDE SEQUENCE [LARGE SCALE GENOMIC DNA]</scope>
    <source>
        <strain evidence="5">JCM 19538</strain>
    </source>
</reference>
<dbReference type="RefSeq" id="WP_042242617.1">
    <property type="nucleotide sequence ID" value="NZ_BBNR01000005.1"/>
</dbReference>
<name>A0A098LVG6_9FLAO</name>
<feature type="chain" id="PRO_5001937727" evidence="2">
    <location>
        <begin position="19"/>
        <end position="334"/>
    </location>
</feature>
<proteinExistence type="predicted"/>
<evidence type="ECO:0000313" key="5">
    <source>
        <dbReference type="Proteomes" id="UP000030184"/>
    </source>
</evidence>
<dbReference type="AlphaFoldDB" id="A0A098LVG6"/>
<keyword evidence="5" id="KW-1185">Reference proteome</keyword>